<evidence type="ECO:0000259" key="1">
    <source>
        <dbReference type="Pfam" id="PF00156"/>
    </source>
</evidence>
<dbReference type="InterPro" id="IPR000836">
    <property type="entry name" value="PRTase_dom"/>
</dbReference>
<dbReference type="Pfam" id="PF00156">
    <property type="entry name" value="Pribosyltran"/>
    <property type="match status" value="1"/>
</dbReference>
<dbReference type="Gene3D" id="3.40.50.2020">
    <property type="match status" value="1"/>
</dbReference>
<sequence>MRFADRVDAGRRLASALRRRVPDDAVVLGLPRGGVPVAAVVAERLDLPLDVLVVRKLGLPGQPELALGAVGEDGVLVMNDALVASSGVSQEALAAVARRERAVVEQRAGRLRLTEAAIDIRERTVVLVDDGVATGSTMQAACQVARARGAAAIVVAVPVGAAAALKRLRSVADEVICLMKPKSFIGVGQWYRDFGQTSEAEVIALLAGTTTQQGDS</sequence>
<reference evidence="2 3" key="1">
    <citation type="submission" date="2019-03" db="EMBL/GenBank/DDBJ databases">
        <title>Genomic Encyclopedia of Type Strains, Phase III (KMG-III): the genomes of soil and plant-associated and newly described type strains.</title>
        <authorList>
            <person name="Whitman W."/>
        </authorList>
    </citation>
    <scope>NUCLEOTIDE SEQUENCE [LARGE SCALE GENOMIC DNA]</scope>
    <source>
        <strain evidence="2 3">VKM Ac-2575</strain>
    </source>
</reference>
<dbReference type="AlphaFoldDB" id="A0A4R7SXC6"/>
<dbReference type="Gene3D" id="3.30.1310.20">
    <property type="entry name" value="PRTase-like"/>
    <property type="match status" value="1"/>
</dbReference>
<dbReference type="RefSeq" id="WP_202866968.1">
    <property type="nucleotide sequence ID" value="NZ_SOCE01000002.1"/>
</dbReference>
<name>A0A4R7SXC6_9ACTN</name>
<proteinExistence type="predicted"/>
<evidence type="ECO:0000313" key="2">
    <source>
        <dbReference type="EMBL" id="TDU83117.1"/>
    </source>
</evidence>
<dbReference type="SUPFAM" id="SSF53271">
    <property type="entry name" value="PRTase-like"/>
    <property type="match status" value="1"/>
</dbReference>
<dbReference type="InterPro" id="IPR029057">
    <property type="entry name" value="PRTase-like"/>
</dbReference>
<comment type="caution">
    <text evidence="2">The sequence shown here is derived from an EMBL/GenBank/DDBJ whole genome shotgun (WGS) entry which is preliminary data.</text>
</comment>
<protein>
    <submittedName>
        <fullName evidence="2">Putative phosphoribosyltransferase</fullName>
    </submittedName>
</protein>
<evidence type="ECO:0000313" key="3">
    <source>
        <dbReference type="Proteomes" id="UP000295151"/>
    </source>
</evidence>
<keyword evidence="3" id="KW-1185">Reference proteome</keyword>
<feature type="domain" description="Phosphoribosyltransferase" evidence="1">
    <location>
        <begin position="8"/>
        <end position="179"/>
    </location>
</feature>
<dbReference type="Proteomes" id="UP000295151">
    <property type="component" value="Unassembled WGS sequence"/>
</dbReference>
<gene>
    <name evidence="2" type="ORF">EV138_5576</name>
</gene>
<accession>A0A4R7SXC6</accession>
<organism evidence="2 3">
    <name type="scientific">Kribbella voronezhensis</name>
    <dbReference type="NCBI Taxonomy" id="2512212"/>
    <lineage>
        <taxon>Bacteria</taxon>
        <taxon>Bacillati</taxon>
        <taxon>Actinomycetota</taxon>
        <taxon>Actinomycetes</taxon>
        <taxon>Propionibacteriales</taxon>
        <taxon>Kribbellaceae</taxon>
        <taxon>Kribbella</taxon>
    </lineage>
</organism>
<keyword evidence="2" id="KW-0808">Transferase</keyword>
<dbReference type="EMBL" id="SOCE01000002">
    <property type="protein sequence ID" value="TDU83117.1"/>
    <property type="molecule type" value="Genomic_DNA"/>
</dbReference>
<keyword evidence="2" id="KW-0328">Glycosyltransferase</keyword>
<dbReference type="CDD" id="cd06223">
    <property type="entry name" value="PRTases_typeI"/>
    <property type="match status" value="1"/>
</dbReference>
<dbReference type="GO" id="GO:0016757">
    <property type="term" value="F:glycosyltransferase activity"/>
    <property type="evidence" value="ECO:0007669"/>
    <property type="project" value="UniProtKB-KW"/>
</dbReference>